<dbReference type="Proteomes" id="UP000618094">
    <property type="component" value="Unassembled WGS sequence"/>
</dbReference>
<comment type="caution">
    <text evidence="10">The sequence shown here is derived from an EMBL/GenBank/DDBJ whole genome shotgun (WGS) entry which is preliminary data.</text>
</comment>
<keyword evidence="2" id="KW-0548">Nucleotidyltransferase</keyword>
<feature type="domain" description="Exonuclease" evidence="9">
    <location>
        <begin position="126"/>
        <end position="293"/>
    </location>
</feature>
<dbReference type="CDD" id="cd09755">
    <property type="entry name" value="Cas2_I-E"/>
    <property type="match status" value="1"/>
</dbReference>
<dbReference type="SMART" id="SM00479">
    <property type="entry name" value="EXOIII"/>
    <property type="match status" value="1"/>
</dbReference>
<evidence type="ECO:0000256" key="6">
    <source>
        <dbReference type="ARBA" id="ARBA00022839"/>
    </source>
</evidence>
<evidence type="ECO:0000256" key="3">
    <source>
        <dbReference type="ARBA" id="ARBA00022705"/>
    </source>
</evidence>
<evidence type="ECO:0000313" key="10">
    <source>
        <dbReference type="EMBL" id="GFP00079.1"/>
    </source>
</evidence>
<accession>A0A8H9FAJ0</accession>
<evidence type="ECO:0000256" key="8">
    <source>
        <dbReference type="ARBA" id="ARBA00070925"/>
    </source>
</evidence>
<evidence type="ECO:0000256" key="2">
    <source>
        <dbReference type="ARBA" id="ARBA00022695"/>
    </source>
</evidence>
<dbReference type="FunFam" id="3.30.420.10:FF:000045">
    <property type="entry name" value="3'-5' exonuclease DinG"/>
    <property type="match status" value="1"/>
</dbReference>
<dbReference type="InterPro" id="IPR012337">
    <property type="entry name" value="RNaseH-like_sf"/>
</dbReference>
<dbReference type="NCBIfam" id="TIGR01873">
    <property type="entry name" value="cas_CT1978"/>
    <property type="match status" value="1"/>
</dbReference>
<evidence type="ECO:0000256" key="7">
    <source>
        <dbReference type="ARBA" id="ARBA00022932"/>
    </source>
</evidence>
<dbReference type="InterPro" id="IPR006054">
    <property type="entry name" value="DnaQ"/>
</dbReference>
<dbReference type="Gene3D" id="3.30.420.10">
    <property type="entry name" value="Ribonuclease H-like superfamily/Ribonuclease H"/>
    <property type="match status" value="1"/>
</dbReference>
<dbReference type="SUPFAM" id="SSF53098">
    <property type="entry name" value="Ribonuclease H-like"/>
    <property type="match status" value="1"/>
</dbReference>
<evidence type="ECO:0000256" key="5">
    <source>
        <dbReference type="ARBA" id="ARBA00022801"/>
    </source>
</evidence>
<evidence type="ECO:0000259" key="9">
    <source>
        <dbReference type="SMART" id="SM00479"/>
    </source>
</evidence>
<dbReference type="Pfam" id="PF00929">
    <property type="entry name" value="RNase_T"/>
    <property type="match status" value="1"/>
</dbReference>
<protein>
    <recommendedName>
        <fullName evidence="8">DNA polymerase III polC-type</fullName>
    </recommendedName>
</protein>
<dbReference type="NCBIfam" id="TIGR00573">
    <property type="entry name" value="dnaq"/>
    <property type="match status" value="1"/>
</dbReference>
<dbReference type="Pfam" id="PF09707">
    <property type="entry name" value="Cas_Cas2CT1978"/>
    <property type="match status" value="1"/>
</dbReference>
<dbReference type="GO" id="GO:0003677">
    <property type="term" value="F:DNA binding"/>
    <property type="evidence" value="ECO:0007669"/>
    <property type="project" value="InterPro"/>
</dbReference>
<organism evidence="10 11">
    <name type="scientific">Lactobacillus helveticus</name>
    <name type="common">Lactobacillus suntoryeus</name>
    <dbReference type="NCBI Taxonomy" id="1587"/>
    <lineage>
        <taxon>Bacteria</taxon>
        <taxon>Bacillati</taxon>
        <taxon>Bacillota</taxon>
        <taxon>Bacilli</taxon>
        <taxon>Lactobacillales</taxon>
        <taxon>Lactobacillaceae</taxon>
        <taxon>Lactobacillus</taxon>
    </lineage>
</organism>
<keyword evidence="1" id="KW-0808">Transferase</keyword>
<dbReference type="AlphaFoldDB" id="A0A8H9FAJ0"/>
<evidence type="ECO:0000256" key="1">
    <source>
        <dbReference type="ARBA" id="ARBA00022679"/>
    </source>
</evidence>
<evidence type="ECO:0000256" key="4">
    <source>
        <dbReference type="ARBA" id="ARBA00022722"/>
    </source>
</evidence>
<dbReference type="EMBL" id="BLYO01000353">
    <property type="protein sequence ID" value="GFP00079.1"/>
    <property type="molecule type" value="Genomic_DNA"/>
</dbReference>
<reference evidence="10" key="1">
    <citation type="submission" date="2020-07" db="EMBL/GenBank/DDBJ databases">
        <title>Draft genome sequence of Lactobacillus helveticus strain H-8.</title>
        <authorList>
            <person name="Endo A."/>
            <person name="Maeno S."/>
            <person name="Kido Y."/>
        </authorList>
    </citation>
    <scope>NUCLEOTIDE SEQUENCE</scope>
    <source>
        <strain evidence="10">H-8</strain>
    </source>
</reference>
<keyword evidence="4" id="KW-0540">Nuclease</keyword>
<dbReference type="GO" id="GO:0008408">
    <property type="term" value="F:3'-5' exonuclease activity"/>
    <property type="evidence" value="ECO:0007669"/>
    <property type="project" value="TreeGrafter"/>
</dbReference>
<keyword evidence="3" id="KW-0235">DNA replication</keyword>
<dbReference type="RefSeq" id="WP_057729785.1">
    <property type="nucleotide sequence ID" value="NZ_BLYO01000353.1"/>
</dbReference>
<sequence>MIVITLTKVPQSLRGDLTKWCQEVQTGVYVGSFSARIRDLLWKRILLNIGRGEATLIYTTNNELGYDFKTTRKDKQVVQFDGIPLMMHLKNQSSTNKRKLGFSTAAHYHRANTLHKKSNEKDVLSSIVALDIETTGLDITKDQIISIGAVKYISKSKCERFYRLIKTDYEIPTHISKITQLTSEKLNQSGIELFDALEDLKKFLADRLIVGYNLNFDINFLNRDYQKYNNSHILNNLKDILPIIKNKNKFIDNYKLNTVLKNYGIKNAEPHNALSDACATLDLIIKLLEQGSF</sequence>
<dbReference type="GO" id="GO:0006260">
    <property type="term" value="P:DNA replication"/>
    <property type="evidence" value="ECO:0007669"/>
    <property type="project" value="UniProtKB-KW"/>
</dbReference>
<dbReference type="PANTHER" id="PTHR30231">
    <property type="entry name" value="DNA POLYMERASE III SUBUNIT EPSILON"/>
    <property type="match status" value="1"/>
</dbReference>
<gene>
    <name evidence="10" type="ORF">LHEH8_18340</name>
</gene>
<dbReference type="InterPro" id="IPR036397">
    <property type="entry name" value="RNaseH_sf"/>
</dbReference>
<proteinExistence type="predicted"/>
<dbReference type="CDD" id="cd06127">
    <property type="entry name" value="DEDDh"/>
    <property type="match status" value="1"/>
</dbReference>
<dbReference type="InterPro" id="IPR013520">
    <property type="entry name" value="Ribonucl_H"/>
</dbReference>
<keyword evidence="5" id="KW-0378">Hydrolase</keyword>
<dbReference type="InterPro" id="IPR010152">
    <property type="entry name" value="CRISPR-assoc_prot_Cas2_sub"/>
</dbReference>
<evidence type="ECO:0000313" key="11">
    <source>
        <dbReference type="Proteomes" id="UP000618094"/>
    </source>
</evidence>
<keyword evidence="6" id="KW-0269">Exonuclease</keyword>
<keyword evidence="7" id="KW-0239">DNA-directed DNA polymerase</keyword>
<name>A0A8H9FAJ0_LACHE</name>
<dbReference type="Gene3D" id="3.30.70.240">
    <property type="match status" value="1"/>
</dbReference>
<dbReference type="PANTHER" id="PTHR30231:SF4">
    <property type="entry name" value="PROTEIN NEN2"/>
    <property type="match status" value="1"/>
</dbReference>
<dbReference type="GO" id="GO:0003887">
    <property type="term" value="F:DNA-directed DNA polymerase activity"/>
    <property type="evidence" value="ECO:0007669"/>
    <property type="project" value="UniProtKB-KW"/>
</dbReference>